<dbReference type="InterPro" id="IPR013525">
    <property type="entry name" value="ABC2_TM"/>
</dbReference>
<dbReference type="CDD" id="cd03232">
    <property type="entry name" value="ABCG_PDR_domain2"/>
    <property type="match status" value="1"/>
</dbReference>
<dbReference type="InterPro" id="IPR034001">
    <property type="entry name" value="ABCG_PDR_1"/>
</dbReference>
<feature type="transmembrane region" description="Helical" evidence="10">
    <location>
        <begin position="599"/>
        <end position="621"/>
    </location>
</feature>
<dbReference type="EMBL" id="JABEYC010000566">
    <property type="protein sequence ID" value="KAF4976128.1"/>
    <property type="molecule type" value="Genomic_DNA"/>
</dbReference>
<dbReference type="InterPro" id="IPR034003">
    <property type="entry name" value="ABCG_PDR_2"/>
</dbReference>
<feature type="region of interest" description="Disordered" evidence="9">
    <location>
        <begin position="463"/>
        <end position="491"/>
    </location>
</feature>
<feature type="transmembrane region" description="Helical" evidence="10">
    <location>
        <begin position="522"/>
        <end position="544"/>
    </location>
</feature>
<dbReference type="Pfam" id="PF00005">
    <property type="entry name" value="ABC_tran"/>
    <property type="match status" value="2"/>
</dbReference>
<gene>
    <name evidence="12" type="ORF">FZEAL_7147</name>
</gene>
<evidence type="ECO:0000313" key="13">
    <source>
        <dbReference type="Proteomes" id="UP000635477"/>
    </source>
</evidence>
<keyword evidence="4 10" id="KW-0812">Transmembrane</keyword>
<proteinExistence type="inferred from homology"/>
<feature type="transmembrane region" description="Helical" evidence="10">
    <location>
        <begin position="1475"/>
        <end position="1495"/>
    </location>
</feature>
<name>A0A8H4UH28_9HYPO</name>
<comment type="similarity">
    <text evidence="2">Belongs to the ABC transporter superfamily. ABCG family. PDR (TC 3.A.1.205) subfamily.</text>
</comment>
<dbReference type="PROSITE" id="PS50893">
    <property type="entry name" value="ABC_TRANSPORTER_2"/>
    <property type="match status" value="2"/>
</dbReference>
<dbReference type="Gene3D" id="3.40.50.300">
    <property type="entry name" value="P-loop containing nucleotide triphosphate hydrolases"/>
    <property type="match status" value="2"/>
</dbReference>
<feature type="region of interest" description="Disordered" evidence="9">
    <location>
        <begin position="1"/>
        <end position="99"/>
    </location>
</feature>
<comment type="caution">
    <text evidence="12">The sequence shown here is derived from an EMBL/GenBank/DDBJ whole genome shotgun (WGS) entry which is preliminary data.</text>
</comment>
<feature type="compositionally biased region" description="Basic and acidic residues" evidence="9">
    <location>
        <begin position="29"/>
        <end position="42"/>
    </location>
</feature>
<accession>A0A8H4UH28</accession>
<dbReference type="Pfam" id="PF06422">
    <property type="entry name" value="PDR_CDR"/>
    <property type="match status" value="1"/>
</dbReference>
<reference evidence="12" key="2">
    <citation type="submission" date="2020-05" db="EMBL/GenBank/DDBJ databases">
        <authorList>
            <person name="Kim H.-S."/>
            <person name="Proctor R.H."/>
            <person name="Brown D.W."/>
        </authorList>
    </citation>
    <scope>NUCLEOTIDE SEQUENCE</scope>
    <source>
        <strain evidence="12">NRRL 22465</strain>
    </source>
</reference>
<dbReference type="GO" id="GO:0005524">
    <property type="term" value="F:ATP binding"/>
    <property type="evidence" value="ECO:0007669"/>
    <property type="project" value="UniProtKB-KW"/>
</dbReference>
<evidence type="ECO:0000256" key="4">
    <source>
        <dbReference type="ARBA" id="ARBA00022692"/>
    </source>
</evidence>
<keyword evidence="6" id="KW-0067">ATP-binding</keyword>
<keyword evidence="3" id="KW-0813">Transport</keyword>
<dbReference type="PROSITE" id="PS00211">
    <property type="entry name" value="ABC_TRANSPORTER_1"/>
    <property type="match status" value="1"/>
</dbReference>
<evidence type="ECO:0000256" key="8">
    <source>
        <dbReference type="ARBA" id="ARBA00023136"/>
    </source>
</evidence>
<feature type="transmembrane region" description="Helical" evidence="10">
    <location>
        <begin position="1201"/>
        <end position="1222"/>
    </location>
</feature>
<keyword evidence="13" id="KW-1185">Reference proteome</keyword>
<reference evidence="12" key="1">
    <citation type="journal article" date="2020" name="BMC Genomics">
        <title>Correction to: Identification and distribution of gene clusters required for synthesis of sphingolipid metabolism inhibitors in diverse species of the filamentous fungus Fusarium.</title>
        <authorList>
            <person name="Kim H.S."/>
            <person name="Lohmar J.M."/>
            <person name="Busman M."/>
            <person name="Brown D.W."/>
            <person name="Naumann T.A."/>
            <person name="Divon H.H."/>
            <person name="Lysoe E."/>
            <person name="Uhlig S."/>
            <person name="Proctor R.H."/>
        </authorList>
    </citation>
    <scope>NUCLEOTIDE SEQUENCE</scope>
    <source>
        <strain evidence="12">NRRL 22465</strain>
    </source>
</reference>
<dbReference type="InterPro" id="IPR027417">
    <property type="entry name" value="P-loop_NTPase"/>
</dbReference>
<evidence type="ECO:0000256" key="5">
    <source>
        <dbReference type="ARBA" id="ARBA00022741"/>
    </source>
</evidence>
<dbReference type="CDD" id="cd03233">
    <property type="entry name" value="ABCG_PDR_domain1"/>
    <property type="match status" value="1"/>
</dbReference>
<keyword evidence="8 10" id="KW-0472">Membrane</keyword>
<organism evidence="12 13">
    <name type="scientific">Fusarium zealandicum</name>
    <dbReference type="NCBI Taxonomy" id="1053134"/>
    <lineage>
        <taxon>Eukaryota</taxon>
        <taxon>Fungi</taxon>
        <taxon>Dikarya</taxon>
        <taxon>Ascomycota</taxon>
        <taxon>Pezizomycotina</taxon>
        <taxon>Sordariomycetes</taxon>
        <taxon>Hypocreomycetidae</taxon>
        <taxon>Hypocreales</taxon>
        <taxon>Nectriaceae</taxon>
        <taxon>Fusarium</taxon>
        <taxon>Fusarium staphyleae species complex</taxon>
    </lineage>
</organism>
<evidence type="ECO:0000256" key="7">
    <source>
        <dbReference type="ARBA" id="ARBA00022989"/>
    </source>
</evidence>
<dbReference type="FunFam" id="3.40.50.300:FF:000054">
    <property type="entry name" value="ABC multidrug transporter atrF"/>
    <property type="match status" value="1"/>
</dbReference>
<dbReference type="InterPro" id="IPR003593">
    <property type="entry name" value="AAA+_ATPase"/>
</dbReference>
<feature type="transmembrane region" description="Helical" evidence="10">
    <location>
        <begin position="1320"/>
        <end position="1343"/>
    </location>
</feature>
<feature type="transmembrane region" description="Helical" evidence="10">
    <location>
        <begin position="556"/>
        <end position="578"/>
    </location>
</feature>
<evidence type="ECO:0000256" key="10">
    <source>
        <dbReference type="SAM" id="Phobius"/>
    </source>
</evidence>
<dbReference type="GO" id="GO:0016020">
    <property type="term" value="C:membrane"/>
    <property type="evidence" value="ECO:0007669"/>
    <property type="project" value="UniProtKB-SubCell"/>
</dbReference>
<dbReference type="InterPro" id="IPR010929">
    <property type="entry name" value="PDR_CDR_ABC"/>
</dbReference>
<dbReference type="SUPFAM" id="SSF52540">
    <property type="entry name" value="P-loop containing nucleoside triphosphate hydrolases"/>
    <property type="match status" value="2"/>
</dbReference>
<dbReference type="GO" id="GO:0016887">
    <property type="term" value="F:ATP hydrolysis activity"/>
    <property type="evidence" value="ECO:0007669"/>
    <property type="project" value="InterPro"/>
</dbReference>
<evidence type="ECO:0000259" key="11">
    <source>
        <dbReference type="PROSITE" id="PS50893"/>
    </source>
</evidence>
<feature type="transmembrane region" description="Helical" evidence="10">
    <location>
        <begin position="1350"/>
        <end position="1369"/>
    </location>
</feature>
<evidence type="ECO:0000256" key="6">
    <source>
        <dbReference type="ARBA" id="ARBA00022840"/>
    </source>
</evidence>
<evidence type="ECO:0000256" key="3">
    <source>
        <dbReference type="ARBA" id="ARBA00022448"/>
    </source>
</evidence>
<dbReference type="Pfam" id="PF01061">
    <property type="entry name" value="ABC2_membrane"/>
    <property type="match status" value="2"/>
</dbReference>
<feature type="transmembrane region" description="Helical" evidence="10">
    <location>
        <begin position="1277"/>
        <end position="1300"/>
    </location>
</feature>
<dbReference type="Proteomes" id="UP000635477">
    <property type="component" value="Unassembled WGS sequence"/>
</dbReference>
<protein>
    <recommendedName>
        <fullName evidence="11">ABC transporter domain-containing protein</fullName>
    </recommendedName>
</protein>
<evidence type="ECO:0000256" key="9">
    <source>
        <dbReference type="SAM" id="MobiDB-lite"/>
    </source>
</evidence>
<keyword evidence="7 10" id="KW-1133">Transmembrane helix</keyword>
<dbReference type="OrthoDB" id="245989at2759"/>
<evidence type="ECO:0000313" key="12">
    <source>
        <dbReference type="EMBL" id="KAF4976128.1"/>
    </source>
</evidence>
<keyword evidence="5" id="KW-0547">Nucleotide-binding</keyword>
<feature type="domain" description="ABC transporter" evidence="11">
    <location>
        <begin position="862"/>
        <end position="1106"/>
    </location>
</feature>
<evidence type="ECO:0000256" key="2">
    <source>
        <dbReference type="ARBA" id="ARBA00006012"/>
    </source>
</evidence>
<feature type="transmembrane region" description="Helical" evidence="10">
    <location>
        <begin position="1234"/>
        <end position="1256"/>
    </location>
</feature>
<dbReference type="Pfam" id="PF14510">
    <property type="entry name" value="ABC_trans_N"/>
    <property type="match status" value="1"/>
</dbReference>
<feature type="compositionally biased region" description="Low complexity" evidence="9">
    <location>
        <begin position="65"/>
        <end position="75"/>
    </location>
</feature>
<dbReference type="InterPro" id="IPR003439">
    <property type="entry name" value="ABC_transporter-like_ATP-bd"/>
</dbReference>
<feature type="compositionally biased region" description="Basic and acidic residues" evidence="9">
    <location>
        <begin position="466"/>
        <end position="489"/>
    </location>
</feature>
<dbReference type="SMART" id="SM00382">
    <property type="entry name" value="AAA"/>
    <property type="match status" value="2"/>
</dbReference>
<sequence>MMPNNRRQPEMAEALQEPSLHTARNHGPRNLDDGHVRKHSDNESVAAEHNIEELVRGVSSTHVKPASSASLTSAPPSQPDYDTANNALSPRPGSNLDPNSAIFDAHTWTREFIKLTESDPASAPRRALGVAFKDLSVFGSSTGAQFQTSVGNVVAGITKDMVRVVSNSKRHERRLGILRDFEGVVEKGEMLLVLGPPGSGCSTFLKTLSSQTADLEVSRDAYINYRGIDASHVRSSLRGDVLYNAELDNHLAHLTVGETLTFASRARTLRHVPAGFSRQQFDRVNRDVIMAIFGLTHTVDTRVGDDVVRGVSGGERKRVSIAEAALTGAKFQCWDNSTRGLDSANAINFCRNLRLQADLLGVASAVSLYQAPQSAYDLFDRVTVIYEGRQIFFGRRSEAKQYFHDLGFHCPDRQTVPDFLTSMTSPYERRVRPGLENVVPRTPDEFVDKWRASKQRQQLVQELDTYEDKHPSRQRLDEYQQSRRAEQAKSQRTGSPYMISYAQQVSLTFWRAWRRLLADPDFTIASLLFNLIMALILGSMFYNLKPDSSSFYYRGGIIFFSLMFNAFGSQLEVLTIYAERPVVEKQNRYAFYHQSAQAIASYLCDLPYKIVNMFVFNILVYFMANLRREPGPFFFFCLVTLLATLSQSAIFRTLASITRTPEQAMIPSALLGMGLMIYTGFTMPTAYMPGWSRWMGYINPLAYSFEALMANEFHGREFGCAGMVPQGPGYENLSPESQICSVVGSEPGSSVVNGDRYINLSFDYYNSHKWRNVGILCGFTLFFFCAYLVMAEFAKPPKTRGEVLIFRRGQMPSAVKADKPDRVVDPEAQVQRDQPAAVEKGDSYMGGDFFNGNGLAVSTSVFHWEDLCYDIKVKGGAERRLLDHIDGWVSPGKTTALMGVSGAGKTTLLDVLATRVSIGVVSGDTLINGVPTDATFQHQVGYVQQQDIHLSTMTVREALEFSAILRQSSEIPRKEKLQYVDYVIEVLEMQEFAGAVIGVPGEGLNVEQRKRLTIGVELAARPQLLVFFDEPTSGLDSQTSWAISVLIRKLANSGQAVLCTIHQPSAILFDQFDRLLLIAPGGKTVFYGDLGSNSSSLIEYFERNGAPAIPADANPAEWMLEVIKPPQDGSEGIDWHQAWRDSPEYQDTKKELSRLRALASTMSNASADNNKSQHQEFVASFSTQFWEVMVRISKHFWRSPVYMWSKTALIALSSLYLGFSYSANNSIQGLQNQLWAIFMFLVLFININEQIMPMFVPQRNLYESRERPSKIYRWTTYIMANILIELFWNSVMAVIMYFCWYYPVGFVRNTTPDDQAIRGFLVFLFLWVYLLFTSTFAHFAIVWIDLPETAGVLTSLLWMLCILFCGIGVPRADLPGFWTFMYRANPATYLVGGIMSTAVANTDVTCADYEVLYLVPPSRGNMTCGEFLGPFAEAAGGRVLDPAAIDQCGYCPLGTTNDFLAQFGLSYDTRWRDFGLVWVFILFNIGAALALYWAFRVPKGKGSKVKRA</sequence>
<feature type="transmembrane region" description="Helical" evidence="10">
    <location>
        <begin position="770"/>
        <end position="790"/>
    </location>
</feature>
<dbReference type="GO" id="GO:0140359">
    <property type="term" value="F:ABC-type transporter activity"/>
    <property type="evidence" value="ECO:0007669"/>
    <property type="project" value="InterPro"/>
</dbReference>
<feature type="transmembrane region" description="Helical" evidence="10">
    <location>
        <begin position="633"/>
        <end position="654"/>
    </location>
</feature>
<comment type="subcellular location">
    <subcellularLocation>
        <location evidence="1">Membrane</location>
        <topology evidence="1">Multi-pass membrane protein</topology>
    </subcellularLocation>
</comment>
<feature type="transmembrane region" description="Helical" evidence="10">
    <location>
        <begin position="666"/>
        <end position="687"/>
    </location>
</feature>
<dbReference type="InterPro" id="IPR029481">
    <property type="entry name" value="ABC_trans_N"/>
</dbReference>
<feature type="domain" description="ABC transporter" evidence="11">
    <location>
        <begin position="162"/>
        <end position="412"/>
    </location>
</feature>
<dbReference type="InterPro" id="IPR017871">
    <property type="entry name" value="ABC_transporter-like_CS"/>
</dbReference>
<dbReference type="PANTHER" id="PTHR19241">
    <property type="entry name" value="ATP-BINDING CASSETTE TRANSPORTER"/>
    <property type="match status" value="1"/>
</dbReference>
<evidence type="ECO:0000256" key="1">
    <source>
        <dbReference type="ARBA" id="ARBA00004141"/>
    </source>
</evidence>